<dbReference type="AlphaFoldDB" id="A0A9J7J6D4"/>
<dbReference type="GeneID" id="111364770"/>
<feature type="transmembrane region" description="Helical" evidence="2">
    <location>
        <begin position="431"/>
        <end position="449"/>
    </location>
</feature>
<feature type="chain" id="PRO_5039896356" evidence="3">
    <location>
        <begin position="20"/>
        <end position="611"/>
    </location>
</feature>
<dbReference type="KEGG" id="sliu:111364770"/>
<protein>
    <submittedName>
        <fullName evidence="7">Neuronal acetylcholine receptor subunit beta-3-like</fullName>
    </submittedName>
</protein>
<keyword evidence="3" id="KW-0732">Signal</keyword>
<dbReference type="InterPro" id="IPR006202">
    <property type="entry name" value="Neur_chan_lig-bd"/>
</dbReference>
<keyword evidence="6" id="KW-1185">Reference proteome</keyword>
<dbReference type="Gene3D" id="2.70.170.10">
    <property type="entry name" value="Neurotransmitter-gated ion-channel ligand-binding domain"/>
    <property type="match status" value="1"/>
</dbReference>
<dbReference type="InterPro" id="IPR022041">
    <property type="entry name" value="Methyltransf_FA"/>
</dbReference>
<dbReference type="SUPFAM" id="SSF63712">
    <property type="entry name" value="Nicotinic receptor ligand binding domain-like"/>
    <property type="match status" value="1"/>
</dbReference>
<sequence length="611" mass="70157">MSRTIVCVLFFLFCNYVNSENVTTFVYTSKLAQQCKEHICQDGYNYKFFYSVDTDNLKALSKDSDIAFEMHLGIQATSNGHILLSPVPKPGYNDPVYEIVVGGGGNQFTELRRNLKRNARNSVKTPRILSSFEVRGFYIKISHDGLIEFGKEGETLPLLQYNDINPLEIKYFSFAAWTGVEAKFLYDCPIPNAGGSGSSPNSKEIEPPMSISDQLKRTILLYRLPWIPPKPTMDVKVGIKVTNVKYDPFISKLSTSMSVVTSWTDESMAWYPDKYGNTTSLKFRQGQLWRPKFYIFNSDNQMPLDSMDSDLVSMVYTGEATFHFQTTVNTWCIDTPPGYSKWPRDEYMCSIVIQPWEAHEKISVKIIEPNNSKMHIFSDVDKQIENVWESSIKQLVIKPTIWNQVYVSDDNETHQSDRFILSLQLKRRATAYNIVFYTPLLVLLMFVLMSFWSEPLNMERIWFLAGCTIVITMGLCYVDSLIPSHLMPSILILYTTVLMGVLIALLIQALLITDTFEKFRNFAFVQKMLNAYIFRTIFCLPAYTKSLDRNGGYSLQEDEEPQSPITRGDVEEMEKETPRTCGDKKELAEVVDKIMFVIYFVTFISMLAAHY</sequence>
<feature type="domain" description="Farnesoic acid O-methyl transferase" evidence="5">
    <location>
        <begin position="45"/>
        <end position="189"/>
    </location>
</feature>
<evidence type="ECO:0000256" key="1">
    <source>
        <dbReference type="SAM" id="MobiDB-lite"/>
    </source>
</evidence>
<keyword evidence="2" id="KW-0472">Membrane</keyword>
<dbReference type="InterPro" id="IPR036734">
    <property type="entry name" value="Neur_chan_lig-bd_sf"/>
</dbReference>
<gene>
    <name evidence="7" type="primary">LOC111364770</name>
</gene>
<dbReference type="Pfam" id="PF12248">
    <property type="entry name" value="Methyltransf_FA"/>
    <property type="match status" value="1"/>
</dbReference>
<dbReference type="RefSeq" id="XP_022837572.1">
    <property type="nucleotide sequence ID" value="XM_022981804.1"/>
</dbReference>
<dbReference type="GO" id="GO:0005230">
    <property type="term" value="F:extracellular ligand-gated monoatomic ion channel activity"/>
    <property type="evidence" value="ECO:0007669"/>
    <property type="project" value="InterPro"/>
</dbReference>
<keyword evidence="2" id="KW-0812">Transmembrane</keyword>
<dbReference type="PANTHER" id="PTHR36695:SF12">
    <property type="entry name" value="AGAP008648-PA"/>
    <property type="match status" value="1"/>
</dbReference>
<evidence type="ECO:0000256" key="2">
    <source>
        <dbReference type="SAM" id="Phobius"/>
    </source>
</evidence>
<reference evidence="7" key="1">
    <citation type="submission" date="2025-08" db="UniProtKB">
        <authorList>
            <consortium name="RefSeq"/>
        </authorList>
    </citation>
    <scope>IDENTIFICATION</scope>
    <source>
        <strain evidence="7">Ishihara</strain>
        <tissue evidence="7">Whole body</tissue>
    </source>
</reference>
<name>A0A9J7J6D4_SPOLT</name>
<accession>A0A9J7J6D4</accession>
<evidence type="ECO:0000256" key="3">
    <source>
        <dbReference type="SAM" id="SignalP"/>
    </source>
</evidence>
<evidence type="ECO:0000259" key="4">
    <source>
        <dbReference type="Pfam" id="PF02931"/>
    </source>
</evidence>
<evidence type="ECO:0000259" key="5">
    <source>
        <dbReference type="Pfam" id="PF12248"/>
    </source>
</evidence>
<feature type="signal peptide" evidence="3">
    <location>
        <begin position="1"/>
        <end position="19"/>
    </location>
</feature>
<dbReference type="GO" id="GO:0016020">
    <property type="term" value="C:membrane"/>
    <property type="evidence" value="ECO:0007669"/>
    <property type="project" value="InterPro"/>
</dbReference>
<proteinExistence type="predicted"/>
<feature type="region of interest" description="Disordered" evidence="1">
    <location>
        <begin position="553"/>
        <end position="579"/>
    </location>
</feature>
<evidence type="ECO:0000313" key="6">
    <source>
        <dbReference type="Proteomes" id="UP000301870"/>
    </source>
</evidence>
<organism evidence="6 7">
    <name type="scientific">Spodoptera litura</name>
    <name type="common">Asian cotton leafworm</name>
    <dbReference type="NCBI Taxonomy" id="69820"/>
    <lineage>
        <taxon>Eukaryota</taxon>
        <taxon>Metazoa</taxon>
        <taxon>Ecdysozoa</taxon>
        <taxon>Arthropoda</taxon>
        <taxon>Hexapoda</taxon>
        <taxon>Insecta</taxon>
        <taxon>Pterygota</taxon>
        <taxon>Neoptera</taxon>
        <taxon>Endopterygota</taxon>
        <taxon>Lepidoptera</taxon>
        <taxon>Glossata</taxon>
        <taxon>Ditrysia</taxon>
        <taxon>Noctuoidea</taxon>
        <taxon>Noctuidae</taxon>
        <taxon>Amphipyrinae</taxon>
        <taxon>Spodoptera</taxon>
    </lineage>
</organism>
<evidence type="ECO:0000313" key="7">
    <source>
        <dbReference type="RefSeq" id="XP_022837572.1"/>
    </source>
</evidence>
<dbReference type="Proteomes" id="UP000301870">
    <property type="component" value="Chromosome 5"/>
</dbReference>
<feature type="transmembrane region" description="Helical" evidence="2">
    <location>
        <begin position="461"/>
        <end position="482"/>
    </location>
</feature>
<dbReference type="Pfam" id="PF02931">
    <property type="entry name" value="Neur_chan_LBD"/>
    <property type="match status" value="1"/>
</dbReference>
<feature type="transmembrane region" description="Helical" evidence="2">
    <location>
        <begin position="594"/>
        <end position="610"/>
    </location>
</feature>
<dbReference type="OrthoDB" id="8182187at2759"/>
<feature type="domain" description="Neurotransmitter-gated ion-channel ligand-binding" evidence="4">
    <location>
        <begin position="229"/>
        <end position="428"/>
    </location>
</feature>
<feature type="transmembrane region" description="Helical" evidence="2">
    <location>
        <begin position="488"/>
        <end position="512"/>
    </location>
</feature>
<dbReference type="PANTHER" id="PTHR36695">
    <property type="entry name" value="AGAP008648-PA"/>
    <property type="match status" value="1"/>
</dbReference>
<keyword evidence="2" id="KW-1133">Transmembrane helix</keyword>